<comment type="cofactor">
    <cofactor evidence="1">
        <name>Fe(2+)</name>
        <dbReference type="ChEBI" id="CHEBI:29033"/>
    </cofactor>
</comment>
<evidence type="ECO:0000256" key="1">
    <source>
        <dbReference type="ARBA" id="ARBA00001954"/>
    </source>
</evidence>
<evidence type="ECO:0000256" key="6">
    <source>
        <dbReference type="ARBA" id="ARBA00023033"/>
    </source>
</evidence>
<dbReference type="Pfam" id="PF00351">
    <property type="entry name" value="Biopterin_H"/>
    <property type="match status" value="1"/>
</dbReference>
<evidence type="ECO:0000313" key="9">
    <source>
        <dbReference type="Proteomes" id="UP001434883"/>
    </source>
</evidence>
<evidence type="ECO:0000256" key="2">
    <source>
        <dbReference type="ARBA" id="ARBA00009712"/>
    </source>
</evidence>
<keyword evidence="6" id="KW-0503">Monooxygenase</keyword>
<feature type="domain" description="Biopterin-dependent aromatic amino acid hydroxylase family profile" evidence="7">
    <location>
        <begin position="1"/>
        <end position="108"/>
    </location>
</feature>
<comment type="similarity">
    <text evidence="2">Belongs to the biopterin-dependent aromatic amino acid hydroxylase family.</text>
</comment>
<organism evidence="8 9">
    <name type="scientific">Xenoophorus captivus</name>
    <dbReference type="NCBI Taxonomy" id="1517983"/>
    <lineage>
        <taxon>Eukaryota</taxon>
        <taxon>Metazoa</taxon>
        <taxon>Chordata</taxon>
        <taxon>Craniata</taxon>
        <taxon>Vertebrata</taxon>
        <taxon>Euteleostomi</taxon>
        <taxon>Actinopterygii</taxon>
        <taxon>Neopterygii</taxon>
        <taxon>Teleostei</taxon>
        <taxon>Neoteleostei</taxon>
        <taxon>Acanthomorphata</taxon>
        <taxon>Ovalentaria</taxon>
        <taxon>Atherinomorphae</taxon>
        <taxon>Cyprinodontiformes</taxon>
        <taxon>Goodeidae</taxon>
        <taxon>Xenoophorus</taxon>
    </lineage>
</organism>
<evidence type="ECO:0000259" key="7">
    <source>
        <dbReference type="PROSITE" id="PS51410"/>
    </source>
</evidence>
<name>A0ABV0SJ52_9TELE</name>
<reference evidence="8 9" key="1">
    <citation type="submission" date="2021-06" db="EMBL/GenBank/DDBJ databases">
        <authorList>
            <person name="Palmer J.M."/>
        </authorList>
    </citation>
    <scope>NUCLEOTIDE SEQUENCE [LARGE SCALE GENOMIC DNA]</scope>
    <source>
        <strain evidence="8 9">XC_2019</strain>
        <tissue evidence="8">Muscle</tissue>
    </source>
</reference>
<proteinExistence type="inferred from homology"/>
<feature type="non-terminal residue" evidence="8">
    <location>
        <position position="1"/>
    </location>
</feature>
<dbReference type="PROSITE" id="PS51410">
    <property type="entry name" value="BH4_AAA_HYDROXYL_2"/>
    <property type="match status" value="1"/>
</dbReference>
<dbReference type="InterPro" id="IPR001273">
    <property type="entry name" value="ArAA_hydroxylase"/>
</dbReference>
<dbReference type="InterPro" id="IPR036951">
    <property type="entry name" value="ArAA_hydroxylase_sf"/>
</dbReference>
<evidence type="ECO:0000313" key="8">
    <source>
        <dbReference type="EMBL" id="MEQ2219861.1"/>
    </source>
</evidence>
<dbReference type="PANTHER" id="PTHR11473">
    <property type="entry name" value="AROMATIC AMINO ACID HYDROXYLASE"/>
    <property type="match status" value="1"/>
</dbReference>
<dbReference type="InterPro" id="IPR019774">
    <property type="entry name" value="Aromatic-AA_hydroxylase_C"/>
</dbReference>
<accession>A0ABV0SJ52</accession>
<evidence type="ECO:0000256" key="5">
    <source>
        <dbReference type="ARBA" id="ARBA00023004"/>
    </source>
</evidence>
<keyword evidence="4" id="KW-0560">Oxidoreductase</keyword>
<dbReference type="EMBL" id="JAHRIN010082033">
    <property type="protein sequence ID" value="MEQ2219861.1"/>
    <property type="molecule type" value="Genomic_DNA"/>
</dbReference>
<gene>
    <name evidence="8" type="ORF">XENOCAPTIV_026071</name>
</gene>
<dbReference type="Gene3D" id="1.10.800.10">
    <property type="entry name" value="Aromatic amino acid hydroxylase"/>
    <property type="match status" value="1"/>
</dbReference>
<evidence type="ECO:0000256" key="4">
    <source>
        <dbReference type="ARBA" id="ARBA00023002"/>
    </source>
</evidence>
<dbReference type="InterPro" id="IPR036329">
    <property type="entry name" value="Aro-AA_hydroxylase_C_sf"/>
</dbReference>
<keyword evidence="5" id="KW-0408">Iron</keyword>
<dbReference type="PANTHER" id="PTHR11473:SF16">
    <property type="entry name" value="TRYPTOPHAN 5-HYDROXYLASE 2"/>
    <property type="match status" value="1"/>
</dbReference>
<comment type="caution">
    <text evidence="8">The sequence shown here is derived from an EMBL/GenBank/DDBJ whole genome shotgun (WGS) entry which is preliminary data.</text>
</comment>
<protein>
    <recommendedName>
        <fullName evidence="7">Biopterin-dependent aromatic amino acid hydroxylase family profile domain-containing protein</fullName>
    </recommendedName>
</protein>
<sequence length="108" mass="12229">DTCHEVLGHVPLLAEPSFAQFSHELGLASLGASDEDVQKLATVRNIHYGCFQALCNEFKDGKDMLHILVQYYRWLWICGKSTCHATRKLLVKFQPPSQHVTFNLCNVV</sequence>
<dbReference type="SUPFAM" id="SSF56534">
    <property type="entry name" value="Aromatic aminoacid monoxygenases, catalytic and oligomerization domains"/>
    <property type="match status" value="1"/>
</dbReference>
<keyword evidence="3" id="KW-0479">Metal-binding</keyword>
<evidence type="ECO:0000256" key="3">
    <source>
        <dbReference type="ARBA" id="ARBA00022723"/>
    </source>
</evidence>
<dbReference type="Proteomes" id="UP001434883">
    <property type="component" value="Unassembled WGS sequence"/>
</dbReference>
<keyword evidence="9" id="KW-1185">Reference proteome</keyword>